<dbReference type="AlphaFoldDB" id="A0AAV4IQT2"/>
<gene>
    <name evidence="1" type="ORF">ElyMa_006688600</name>
</gene>
<evidence type="ECO:0000313" key="2">
    <source>
        <dbReference type="Proteomes" id="UP000762676"/>
    </source>
</evidence>
<accession>A0AAV4IQT2</accession>
<proteinExistence type="predicted"/>
<evidence type="ECO:0000313" key="1">
    <source>
        <dbReference type="EMBL" id="GFS12099.1"/>
    </source>
</evidence>
<protein>
    <submittedName>
        <fullName evidence="1">Uncharacterized protein</fullName>
    </submittedName>
</protein>
<dbReference type="Proteomes" id="UP000762676">
    <property type="component" value="Unassembled WGS sequence"/>
</dbReference>
<sequence>MRWICHVTRMHDDRLLKDILKTSTPQQDVCKMARIAPAGLGIQALYRSSWQVTARSAIKTLGQKRTEKWGDSSLQIDNDFVPIRGDNSLQTDNDFAPIRGDNSLQTDNDFAPIKDDNSLQIDNDVGPIKGDNSLLIDNDVAMIEKLQ</sequence>
<comment type="caution">
    <text evidence="1">The sequence shown here is derived from an EMBL/GenBank/DDBJ whole genome shotgun (WGS) entry which is preliminary data.</text>
</comment>
<reference evidence="1 2" key="1">
    <citation type="journal article" date="2021" name="Elife">
        <title>Chloroplast acquisition without the gene transfer in kleptoplastic sea slugs, Plakobranchus ocellatus.</title>
        <authorList>
            <person name="Maeda T."/>
            <person name="Takahashi S."/>
            <person name="Yoshida T."/>
            <person name="Shimamura S."/>
            <person name="Takaki Y."/>
            <person name="Nagai Y."/>
            <person name="Toyoda A."/>
            <person name="Suzuki Y."/>
            <person name="Arimoto A."/>
            <person name="Ishii H."/>
            <person name="Satoh N."/>
            <person name="Nishiyama T."/>
            <person name="Hasebe M."/>
            <person name="Maruyama T."/>
            <person name="Minagawa J."/>
            <person name="Obokata J."/>
            <person name="Shigenobu S."/>
        </authorList>
    </citation>
    <scope>NUCLEOTIDE SEQUENCE [LARGE SCALE GENOMIC DNA]</scope>
</reference>
<organism evidence="1 2">
    <name type="scientific">Elysia marginata</name>
    <dbReference type="NCBI Taxonomy" id="1093978"/>
    <lineage>
        <taxon>Eukaryota</taxon>
        <taxon>Metazoa</taxon>
        <taxon>Spiralia</taxon>
        <taxon>Lophotrochozoa</taxon>
        <taxon>Mollusca</taxon>
        <taxon>Gastropoda</taxon>
        <taxon>Heterobranchia</taxon>
        <taxon>Euthyneura</taxon>
        <taxon>Panpulmonata</taxon>
        <taxon>Sacoglossa</taxon>
        <taxon>Placobranchoidea</taxon>
        <taxon>Plakobranchidae</taxon>
        <taxon>Elysia</taxon>
    </lineage>
</organism>
<dbReference type="EMBL" id="BMAT01013394">
    <property type="protein sequence ID" value="GFS12099.1"/>
    <property type="molecule type" value="Genomic_DNA"/>
</dbReference>
<name>A0AAV4IQT2_9GAST</name>
<keyword evidence="2" id="KW-1185">Reference proteome</keyword>